<keyword evidence="1" id="KW-0472">Membrane</keyword>
<evidence type="ECO:0000313" key="2">
    <source>
        <dbReference type="EMBL" id="UOG74364.1"/>
    </source>
</evidence>
<dbReference type="InterPro" id="IPR021257">
    <property type="entry name" value="DUF2809"/>
</dbReference>
<feature type="transmembrane region" description="Helical" evidence="1">
    <location>
        <begin position="119"/>
        <end position="142"/>
    </location>
</feature>
<protein>
    <submittedName>
        <fullName evidence="2">DUF2809 domain-containing protein</fullName>
    </submittedName>
</protein>
<sequence length="151" mass="16484">MASSLQKARSRIPEAAQQHRRNRILYGVLVCCTVLLGLGSRRFAVMLPAPVAAYSGDTLWALLVFWLLGFALPSLSSRRVAGAAWLFAVAIEVSQLYQAPWLNALRSTTIGALVLGHGFLWSDLLCYSTGILVGLACELLWLQKRSSLPPT</sequence>
<keyword evidence="1" id="KW-0812">Transmembrane</keyword>
<gene>
    <name evidence="2" type="ORF">MTX78_19875</name>
</gene>
<dbReference type="Pfam" id="PF10990">
    <property type="entry name" value="DUF2809"/>
    <property type="match status" value="1"/>
</dbReference>
<organism evidence="2 3">
    <name type="scientific">Hymenobacter tibetensis</name>
    <dbReference type="NCBI Taxonomy" id="497967"/>
    <lineage>
        <taxon>Bacteria</taxon>
        <taxon>Pseudomonadati</taxon>
        <taxon>Bacteroidota</taxon>
        <taxon>Cytophagia</taxon>
        <taxon>Cytophagales</taxon>
        <taxon>Hymenobacteraceae</taxon>
        <taxon>Hymenobacter</taxon>
    </lineage>
</organism>
<proteinExistence type="predicted"/>
<evidence type="ECO:0000313" key="3">
    <source>
        <dbReference type="Proteomes" id="UP000831113"/>
    </source>
</evidence>
<accession>A0ABY4CXW8</accession>
<feature type="transmembrane region" description="Helical" evidence="1">
    <location>
        <begin position="51"/>
        <end position="73"/>
    </location>
</feature>
<feature type="transmembrane region" description="Helical" evidence="1">
    <location>
        <begin position="21"/>
        <end position="39"/>
    </location>
</feature>
<name>A0ABY4CXW8_9BACT</name>
<dbReference type="RefSeq" id="WP_243797695.1">
    <property type="nucleotide sequence ID" value="NZ_CP094669.1"/>
</dbReference>
<reference evidence="2 3" key="1">
    <citation type="submission" date="2022-03" db="EMBL/GenBank/DDBJ databases">
        <title>Hymenobactersp. isolated from the air.</title>
        <authorList>
            <person name="Won M."/>
            <person name="Kwon S.-W."/>
        </authorList>
    </citation>
    <scope>NUCLEOTIDE SEQUENCE [LARGE SCALE GENOMIC DNA]</scope>
    <source>
        <strain evidence="2 3">KACC 21982</strain>
    </source>
</reference>
<keyword evidence="1" id="KW-1133">Transmembrane helix</keyword>
<dbReference type="EMBL" id="CP094669">
    <property type="protein sequence ID" value="UOG74364.1"/>
    <property type="molecule type" value="Genomic_DNA"/>
</dbReference>
<feature type="transmembrane region" description="Helical" evidence="1">
    <location>
        <begin position="80"/>
        <end position="99"/>
    </location>
</feature>
<dbReference type="Proteomes" id="UP000831113">
    <property type="component" value="Chromosome"/>
</dbReference>
<keyword evidence="3" id="KW-1185">Reference proteome</keyword>
<evidence type="ECO:0000256" key="1">
    <source>
        <dbReference type="SAM" id="Phobius"/>
    </source>
</evidence>